<feature type="domain" description="Pirin N-terminal" evidence="4">
    <location>
        <begin position="39"/>
        <end position="139"/>
    </location>
</feature>
<dbReference type="InterPro" id="IPR008778">
    <property type="entry name" value="Pirin_C_dom"/>
</dbReference>
<feature type="binding site" evidence="2">
    <location>
        <position position="120"/>
    </location>
    <ligand>
        <name>Fe cation</name>
        <dbReference type="ChEBI" id="CHEBI:24875"/>
    </ligand>
</feature>
<dbReference type="PIRSF" id="PIRSF006232">
    <property type="entry name" value="Pirin"/>
    <property type="match status" value="1"/>
</dbReference>
<gene>
    <name evidence="6" type="ORF">J3U88_03870</name>
</gene>
<dbReference type="Pfam" id="PF02678">
    <property type="entry name" value="Pirin"/>
    <property type="match status" value="1"/>
</dbReference>
<name>A0A8J7U3T0_9BACT</name>
<feature type="binding site" evidence="2">
    <location>
        <position position="122"/>
    </location>
    <ligand>
        <name>Fe cation</name>
        <dbReference type="ChEBI" id="CHEBI:24875"/>
    </ligand>
</feature>
<evidence type="ECO:0000259" key="5">
    <source>
        <dbReference type="Pfam" id="PF05726"/>
    </source>
</evidence>
<dbReference type="InterPro" id="IPR003829">
    <property type="entry name" value="Pirin_N_dom"/>
</dbReference>
<dbReference type="InterPro" id="IPR012093">
    <property type="entry name" value="Pirin"/>
</dbReference>
<keyword evidence="2" id="KW-0479">Metal-binding</keyword>
<reference evidence="6" key="1">
    <citation type="submission" date="2021-03" db="EMBL/GenBank/DDBJ databases">
        <authorList>
            <person name="Wang G."/>
        </authorList>
    </citation>
    <scope>NUCLEOTIDE SEQUENCE</scope>
    <source>
        <strain evidence="6">KCTC 12899</strain>
    </source>
</reference>
<feature type="binding site" evidence="2">
    <location>
        <position position="76"/>
    </location>
    <ligand>
        <name>Fe cation</name>
        <dbReference type="ChEBI" id="CHEBI:24875"/>
    </ligand>
</feature>
<dbReference type="RefSeq" id="WP_207856903.1">
    <property type="nucleotide sequence ID" value="NZ_JAFREP010000003.1"/>
</dbReference>
<comment type="cofactor">
    <cofactor evidence="2">
        <name>Fe cation</name>
        <dbReference type="ChEBI" id="CHEBI:24875"/>
    </cofactor>
    <text evidence="2">Binds 1 Fe cation per subunit.</text>
</comment>
<keyword evidence="2" id="KW-0408">Iron</keyword>
<evidence type="ECO:0000256" key="2">
    <source>
        <dbReference type="PIRSR" id="PIRSR006232-1"/>
    </source>
</evidence>
<dbReference type="AlphaFoldDB" id="A0A8J7U3T0"/>
<dbReference type="Pfam" id="PF05726">
    <property type="entry name" value="Pirin_C"/>
    <property type="match status" value="1"/>
</dbReference>
<dbReference type="InterPro" id="IPR014710">
    <property type="entry name" value="RmlC-like_jellyroll"/>
</dbReference>
<dbReference type="InterPro" id="IPR011051">
    <property type="entry name" value="RmlC_Cupin_sf"/>
</dbReference>
<organism evidence="6 7">
    <name type="scientific">Acanthopleuribacter pedis</name>
    <dbReference type="NCBI Taxonomy" id="442870"/>
    <lineage>
        <taxon>Bacteria</taxon>
        <taxon>Pseudomonadati</taxon>
        <taxon>Acidobacteriota</taxon>
        <taxon>Holophagae</taxon>
        <taxon>Acanthopleuribacterales</taxon>
        <taxon>Acanthopleuribacteraceae</taxon>
        <taxon>Acanthopleuribacter</taxon>
    </lineage>
</organism>
<dbReference type="CDD" id="cd02909">
    <property type="entry name" value="cupin_pirin_N"/>
    <property type="match status" value="1"/>
</dbReference>
<evidence type="ECO:0000256" key="1">
    <source>
        <dbReference type="ARBA" id="ARBA00008416"/>
    </source>
</evidence>
<dbReference type="CDD" id="cd02247">
    <property type="entry name" value="cupin_pirin_C"/>
    <property type="match status" value="1"/>
</dbReference>
<protein>
    <submittedName>
        <fullName evidence="6">Pirin family protein</fullName>
    </submittedName>
</protein>
<dbReference type="Gene3D" id="2.60.120.10">
    <property type="entry name" value="Jelly Rolls"/>
    <property type="match status" value="2"/>
</dbReference>
<accession>A0A8J7U3T0</accession>
<dbReference type="EMBL" id="JAFREP010000003">
    <property type="protein sequence ID" value="MBO1317586.1"/>
    <property type="molecule type" value="Genomic_DNA"/>
</dbReference>
<dbReference type="Proteomes" id="UP000664417">
    <property type="component" value="Unassembled WGS sequence"/>
</dbReference>
<dbReference type="GO" id="GO:0046872">
    <property type="term" value="F:metal ion binding"/>
    <property type="evidence" value="ECO:0007669"/>
    <property type="project" value="UniProtKB-KW"/>
</dbReference>
<dbReference type="PANTHER" id="PTHR13903:SF8">
    <property type="entry name" value="PIRIN"/>
    <property type="match status" value="1"/>
</dbReference>
<feature type="binding site" evidence="2">
    <location>
        <position position="78"/>
    </location>
    <ligand>
        <name>Fe cation</name>
        <dbReference type="ChEBI" id="CHEBI:24875"/>
    </ligand>
</feature>
<evidence type="ECO:0000259" key="4">
    <source>
        <dbReference type="Pfam" id="PF02678"/>
    </source>
</evidence>
<evidence type="ECO:0000313" key="7">
    <source>
        <dbReference type="Proteomes" id="UP000664417"/>
    </source>
</evidence>
<proteinExistence type="inferred from homology"/>
<sequence>MTDLHGVQRDALPCSANCSETPKIESYPAKEAELGGGLKIRRALPLRQKRMIGAWCFLDHFGPLDFEGKAMDVAPHPHIGLQTVTWLLEGEIHHKDSLGYNQVIGPGAVNLMTAGKGITHSEETPPENSGRVHGVQFWIALPESERRREPDFQHVAEAPKVTVGNLVVQVFLGEALGQKAEPKVYTPMAGLDVTAKADGEHRLDLDPTWEYGLVLVNGEIQAEEQTLTGGHLHYLGQNRADFAFQAARGSHFVLVGGVPFGEEILMWWNFVARTGEELHKARSDWENEVHFGPVTDYAGGRLTAPPLNVNLK</sequence>
<feature type="domain" description="Pirin C-terminal" evidence="5">
    <location>
        <begin position="191"/>
        <end position="288"/>
    </location>
</feature>
<comment type="caution">
    <text evidence="6">The sequence shown here is derived from an EMBL/GenBank/DDBJ whole genome shotgun (WGS) entry which is preliminary data.</text>
</comment>
<evidence type="ECO:0000313" key="6">
    <source>
        <dbReference type="EMBL" id="MBO1317586.1"/>
    </source>
</evidence>
<comment type="similarity">
    <text evidence="1 3">Belongs to the pirin family.</text>
</comment>
<dbReference type="PANTHER" id="PTHR13903">
    <property type="entry name" value="PIRIN-RELATED"/>
    <property type="match status" value="1"/>
</dbReference>
<dbReference type="SUPFAM" id="SSF51182">
    <property type="entry name" value="RmlC-like cupins"/>
    <property type="match status" value="1"/>
</dbReference>
<evidence type="ECO:0000256" key="3">
    <source>
        <dbReference type="RuleBase" id="RU003457"/>
    </source>
</evidence>
<keyword evidence="7" id="KW-1185">Reference proteome</keyword>